<organism evidence="2 3">
    <name type="scientific">Phytophthora boehmeriae</name>
    <dbReference type="NCBI Taxonomy" id="109152"/>
    <lineage>
        <taxon>Eukaryota</taxon>
        <taxon>Sar</taxon>
        <taxon>Stramenopiles</taxon>
        <taxon>Oomycota</taxon>
        <taxon>Peronosporomycetes</taxon>
        <taxon>Peronosporales</taxon>
        <taxon>Peronosporaceae</taxon>
        <taxon>Phytophthora</taxon>
    </lineage>
</organism>
<comment type="caution">
    <text evidence="2">The sequence shown here is derived from an EMBL/GenBank/DDBJ whole genome shotgun (WGS) entry which is preliminary data.</text>
</comment>
<proteinExistence type="predicted"/>
<gene>
    <name evidence="2" type="ORF">PHYBOEH_009003</name>
</gene>
<dbReference type="Proteomes" id="UP000693981">
    <property type="component" value="Unassembled WGS sequence"/>
</dbReference>
<feature type="region of interest" description="Disordered" evidence="1">
    <location>
        <begin position="140"/>
        <end position="184"/>
    </location>
</feature>
<feature type="compositionally biased region" description="Polar residues" evidence="1">
    <location>
        <begin position="141"/>
        <end position="152"/>
    </location>
</feature>
<name>A0A8T1VWD2_9STRA</name>
<dbReference type="OrthoDB" id="122628at2759"/>
<evidence type="ECO:0000313" key="2">
    <source>
        <dbReference type="EMBL" id="KAG7385521.1"/>
    </source>
</evidence>
<accession>A0A8T1VWD2</accession>
<sequence length="265" mass="30415">MHIKEHYIKKHKLRENIRIKLDKALQHNAALRPKVARLSATKAALEMELTAVLADTGEIRQKRRDLEHAADRDRQRRQREAERALQIRLREEEWDSMMEEEKARSEIAAEARAKANHRVEAHSASLRKMLHAYQFYEPRHNNTSSSTQIDNNGSDHGDSEDGTSTSKTDTDDHASKPTQPFQMDFFLPPELAGFEEDGLCKDNEVSNVAEKKESCNSISSPNCANKMLQQALKDSTPFRWRIASFPDQDKFVETIINMVSDDEDN</sequence>
<reference evidence="2" key="1">
    <citation type="submission" date="2021-02" db="EMBL/GenBank/DDBJ databases">
        <authorList>
            <person name="Palmer J.M."/>
        </authorList>
    </citation>
    <scope>NUCLEOTIDE SEQUENCE</scope>
    <source>
        <strain evidence="2">SCRP23</strain>
    </source>
</reference>
<evidence type="ECO:0000256" key="1">
    <source>
        <dbReference type="SAM" id="MobiDB-lite"/>
    </source>
</evidence>
<dbReference type="AlphaFoldDB" id="A0A8T1VWD2"/>
<evidence type="ECO:0000313" key="3">
    <source>
        <dbReference type="Proteomes" id="UP000693981"/>
    </source>
</evidence>
<keyword evidence="3" id="KW-1185">Reference proteome</keyword>
<protein>
    <submittedName>
        <fullName evidence="2">Uncharacterized protein</fullName>
    </submittedName>
</protein>
<dbReference type="EMBL" id="JAGDFL010000547">
    <property type="protein sequence ID" value="KAG7385521.1"/>
    <property type="molecule type" value="Genomic_DNA"/>
</dbReference>